<sequence length="237" mass="25835">MEPGLDVVSVVEYITSVGSWSLRSPGSSTPIFETCRSTRCSLSASSHTAGTHGTWDEVLDTFINSDGDPTELASIPVSTLTPLLPLFVLHLPLYPYHPPSNTALYSTLDISFKSALDPTADRPTSTLTPSTAPLRPPRKRQPVFVLKHRRPTSRTTTLSRSVSYSYRPSTMSPIPDMLDPQPCASTTPTAAPALQTPRRRHFAASTSHHNTTRRALIVPHRPPLIFLIPVPLPSPSP</sequence>
<feature type="region of interest" description="Disordered" evidence="1">
    <location>
        <begin position="117"/>
        <end position="140"/>
    </location>
</feature>
<organism evidence="2 3">
    <name type="scientific">Ephemerocybe angulata</name>
    <dbReference type="NCBI Taxonomy" id="980116"/>
    <lineage>
        <taxon>Eukaryota</taxon>
        <taxon>Fungi</taxon>
        <taxon>Dikarya</taxon>
        <taxon>Basidiomycota</taxon>
        <taxon>Agaricomycotina</taxon>
        <taxon>Agaricomycetes</taxon>
        <taxon>Agaricomycetidae</taxon>
        <taxon>Agaricales</taxon>
        <taxon>Agaricineae</taxon>
        <taxon>Psathyrellaceae</taxon>
        <taxon>Ephemerocybe</taxon>
    </lineage>
</organism>
<comment type="caution">
    <text evidence="2">The sequence shown here is derived from an EMBL/GenBank/DDBJ whole genome shotgun (WGS) entry which is preliminary data.</text>
</comment>
<evidence type="ECO:0000256" key="1">
    <source>
        <dbReference type="SAM" id="MobiDB-lite"/>
    </source>
</evidence>
<name>A0A8H5AUQ4_9AGAR</name>
<protein>
    <submittedName>
        <fullName evidence="2">Uncharacterized protein</fullName>
    </submittedName>
</protein>
<evidence type="ECO:0000313" key="2">
    <source>
        <dbReference type="EMBL" id="KAF5311178.1"/>
    </source>
</evidence>
<dbReference type="EMBL" id="JAACJK010000228">
    <property type="protein sequence ID" value="KAF5311178.1"/>
    <property type="molecule type" value="Genomic_DNA"/>
</dbReference>
<evidence type="ECO:0000313" key="3">
    <source>
        <dbReference type="Proteomes" id="UP000541558"/>
    </source>
</evidence>
<dbReference type="AlphaFoldDB" id="A0A8H5AUQ4"/>
<keyword evidence="3" id="KW-1185">Reference proteome</keyword>
<dbReference type="Proteomes" id="UP000541558">
    <property type="component" value="Unassembled WGS sequence"/>
</dbReference>
<reference evidence="2 3" key="1">
    <citation type="journal article" date="2020" name="ISME J.">
        <title>Uncovering the hidden diversity of litter-decomposition mechanisms in mushroom-forming fungi.</title>
        <authorList>
            <person name="Floudas D."/>
            <person name="Bentzer J."/>
            <person name="Ahren D."/>
            <person name="Johansson T."/>
            <person name="Persson P."/>
            <person name="Tunlid A."/>
        </authorList>
    </citation>
    <scope>NUCLEOTIDE SEQUENCE [LARGE SCALE GENOMIC DNA]</scope>
    <source>
        <strain evidence="2 3">CBS 175.51</strain>
    </source>
</reference>
<accession>A0A8H5AUQ4</accession>
<feature type="compositionally biased region" description="Low complexity" evidence="1">
    <location>
        <begin position="122"/>
        <end position="133"/>
    </location>
</feature>
<proteinExistence type="predicted"/>
<gene>
    <name evidence="2" type="ORF">D9611_013052</name>
</gene>